<name>A0ABR4MI86_9PEZI</name>
<evidence type="ECO:0000256" key="6">
    <source>
        <dbReference type="SAM" id="MobiDB-lite"/>
    </source>
</evidence>
<feature type="compositionally biased region" description="Polar residues" evidence="6">
    <location>
        <begin position="506"/>
        <end position="516"/>
    </location>
</feature>
<dbReference type="Gene3D" id="2.170.270.10">
    <property type="entry name" value="SET domain"/>
    <property type="match status" value="1"/>
</dbReference>
<feature type="region of interest" description="Disordered" evidence="6">
    <location>
        <begin position="465"/>
        <end position="541"/>
    </location>
</feature>
<dbReference type="PANTHER" id="PTHR31668">
    <property type="entry name" value="GLUCOSE TRANSPORT TRANSCRIPTION REGULATOR RGT1-RELATED-RELATED"/>
    <property type="match status" value="1"/>
</dbReference>
<dbReference type="SUPFAM" id="SSF82199">
    <property type="entry name" value="SET domain"/>
    <property type="match status" value="1"/>
</dbReference>
<reference evidence="8 9" key="1">
    <citation type="submission" date="2020-05" db="EMBL/GenBank/DDBJ databases">
        <title>Ceratocystis lukuohia genome.</title>
        <authorList>
            <person name="Harrington T.C."/>
            <person name="Kim K."/>
            <person name="Mayers C.G."/>
        </authorList>
    </citation>
    <scope>NUCLEOTIDE SEQUENCE [LARGE SCALE GENOMIC DNA]</scope>
    <source>
        <strain evidence="8 9">C4212</strain>
    </source>
</reference>
<feature type="compositionally biased region" description="Polar residues" evidence="6">
    <location>
        <begin position="522"/>
        <end position="538"/>
    </location>
</feature>
<organism evidence="8 9">
    <name type="scientific">Ceratocystis lukuohia</name>
    <dbReference type="NCBI Taxonomy" id="2019550"/>
    <lineage>
        <taxon>Eukaryota</taxon>
        <taxon>Fungi</taxon>
        <taxon>Dikarya</taxon>
        <taxon>Ascomycota</taxon>
        <taxon>Pezizomycotina</taxon>
        <taxon>Sordariomycetes</taxon>
        <taxon>Hypocreomycetidae</taxon>
        <taxon>Microascales</taxon>
        <taxon>Ceratocystidaceae</taxon>
        <taxon>Ceratocystis</taxon>
    </lineage>
</organism>
<dbReference type="Proteomes" id="UP001610728">
    <property type="component" value="Unassembled WGS sequence"/>
</dbReference>
<dbReference type="PROSITE" id="PS00463">
    <property type="entry name" value="ZN2_CY6_FUNGAL_1"/>
    <property type="match status" value="1"/>
</dbReference>
<feature type="region of interest" description="Disordered" evidence="6">
    <location>
        <begin position="935"/>
        <end position="954"/>
    </location>
</feature>
<dbReference type="CDD" id="cd00067">
    <property type="entry name" value="GAL4"/>
    <property type="match status" value="1"/>
</dbReference>
<feature type="domain" description="Zn(2)-C6 fungal-type" evidence="7">
    <location>
        <begin position="392"/>
        <end position="426"/>
    </location>
</feature>
<dbReference type="InterPro" id="IPR050797">
    <property type="entry name" value="Carb_Metab_Trans_Reg"/>
</dbReference>
<evidence type="ECO:0000256" key="5">
    <source>
        <dbReference type="ARBA" id="ARBA00023242"/>
    </source>
</evidence>
<dbReference type="PROSITE" id="PS50048">
    <property type="entry name" value="ZN2_CY6_FUNGAL_2"/>
    <property type="match status" value="1"/>
</dbReference>
<protein>
    <submittedName>
        <fullName evidence="8">Glucose transport transcription regulator RGT1</fullName>
    </submittedName>
</protein>
<keyword evidence="1" id="KW-0479">Metal-binding</keyword>
<evidence type="ECO:0000256" key="4">
    <source>
        <dbReference type="ARBA" id="ARBA00023163"/>
    </source>
</evidence>
<dbReference type="GeneID" id="98118113"/>
<dbReference type="RefSeq" id="XP_070859180.1">
    <property type="nucleotide sequence ID" value="XM_071002507.1"/>
</dbReference>
<dbReference type="EMBL" id="JABSNW010000004">
    <property type="protein sequence ID" value="KAL2888000.1"/>
    <property type="molecule type" value="Genomic_DNA"/>
</dbReference>
<dbReference type="PANTHER" id="PTHR31668:SF26">
    <property type="entry name" value="GLUCOSE TRANSPORT TRANSCRIPTION REGULATOR RGT1-RELATED"/>
    <property type="match status" value="1"/>
</dbReference>
<keyword evidence="9" id="KW-1185">Reference proteome</keyword>
<dbReference type="Pfam" id="PF04082">
    <property type="entry name" value="Fungal_trans"/>
    <property type="match status" value="1"/>
</dbReference>
<dbReference type="SUPFAM" id="SSF57701">
    <property type="entry name" value="Zn2/Cys6 DNA-binding domain"/>
    <property type="match status" value="1"/>
</dbReference>
<feature type="compositionally biased region" description="Basic and acidic residues" evidence="6">
    <location>
        <begin position="935"/>
        <end position="948"/>
    </location>
</feature>
<keyword evidence="3" id="KW-0238">DNA-binding</keyword>
<keyword evidence="4" id="KW-0804">Transcription</keyword>
<dbReference type="SMART" id="SM00066">
    <property type="entry name" value="GAL4"/>
    <property type="match status" value="1"/>
</dbReference>
<evidence type="ECO:0000256" key="1">
    <source>
        <dbReference type="ARBA" id="ARBA00022723"/>
    </source>
</evidence>
<keyword evidence="2" id="KW-0805">Transcription regulation</keyword>
<evidence type="ECO:0000259" key="7">
    <source>
        <dbReference type="PROSITE" id="PS50048"/>
    </source>
</evidence>
<dbReference type="CDD" id="cd12148">
    <property type="entry name" value="fungal_TF_MHR"/>
    <property type="match status" value="1"/>
</dbReference>
<evidence type="ECO:0000313" key="8">
    <source>
        <dbReference type="EMBL" id="KAL2888000.1"/>
    </source>
</evidence>
<dbReference type="Gene3D" id="4.10.240.10">
    <property type="entry name" value="Zn(2)-C6 fungal-type DNA-binding domain"/>
    <property type="match status" value="1"/>
</dbReference>
<dbReference type="InterPro" id="IPR046341">
    <property type="entry name" value="SET_dom_sf"/>
</dbReference>
<keyword evidence="5" id="KW-0539">Nucleus</keyword>
<proteinExistence type="predicted"/>
<dbReference type="InterPro" id="IPR001138">
    <property type="entry name" value="Zn2Cys6_DnaBD"/>
</dbReference>
<accession>A0ABR4MI86</accession>
<gene>
    <name evidence="8" type="ORF">HOO65_040337</name>
</gene>
<dbReference type="Pfam" id="PF00172">
    <property type="entry name" value="Zn_clus"/>
    <property type="match status" value="1"/>
</dbReference>
<evidence type="ECO:0000256" key="2">
    <source>
        <dbReference type="ARBA" id="ARBA00023015"/>
    </source>
</evidence>
<sequence>MALKPKNWPLHLTYISAPKYSPQLSKDQAKALTVCPDSLIKVPDEICRLPSTQAKIVPISDAKHPANGQAGLFATKNLKPGAPILLYLGIVHPPDTAHETSDYDLWLDHDLEIAVDAATTGNEARFINDYRGVKQRPNAEFREVWSLILATLLHKRTTAEACVSATSITYVYVYYTYMDLESRETRPQGTSASSTAAPPPPPIVLGQADPNPDHDNAIVAGVEVGITPQSHPRSSAQTQIPPSIAPEAPMHHAGRILPDISSRSPHLAGQLQPQIPQPPAPTGFTAHHHPHTIANLQLATQLGSGLTTEFVMQQVSAGHALSTHAHTSGDPSLRSILPQNETSTESHYTIDESQIATGGQHLSGLPTSVTQDLQYGQNMEHLGRKRPKASRACDECRRKKIKCDAQLDTGTIPCTNCRRGKALCLFSRVPQKRGPNKGYIRELADRISGIEDKLVKERSLKRPCTDIASEDDTPFTAGKENGWSEGRSPISLSNNQRPPPLCANQGLASVPSSLAGQPTPVQPATASPQTQTSRSCSSIDGLAGNNPGTALGVSALNISQQVMDGYLATIHGLLPFLPDTLSGLEIHLLQCPIMLREAFTNALFAAVHSFPTFDHIPAGDLVQANLKLVMWQLSDTSTQAGVKTVLSTPTLVYLQTLLLLAVQADNRPVGEHGVDKTEILGRAVSTALSAKIYLCHHPAEGQPDDTNRTMRIRIWWCLVIMDRWHAIGFGTQSLIREEYTMASNVLQGILPANLYHLARLNPLLNLAGTIITCMTDLPASGAKPHPAEIALGSTLIPWAERFREDLPPEFTPATHPTLFLVYWHARLLAHLLDLRVTAGTLVWPCRELVAIITSPMHAEHNALLTALTRHAIVLTSLVLRLLERSGRTPVAEEAKRLVLDLTTSAGWAVDMVRVTVDAGDAAAAAAAATAAAEAPDCREQQGKEESREAVSSSVAGSGLASASLPLKIMANITDTSDKNGTVLAETLPQESKVATPHVTYENLAFDPRPMLQAGYLAFARKERANNSNEYPWQ</sequence>
<comment type="caution">
    <text evidence="8">The sequence shown here is derived from an EMBL/GenBank/DDBJ whole genome shotgun (WGS) entry which is preliminary data.</text>
</comment>
<dbReference type="InterPro" id="IPR007219">
    <property type="entry name" value="XnlR_reg_dom"/>
</dbReference>
<evidence type="ECO:0000313" key="9">
    <source>
        <dbReference type="Proteomes" id="UP001610728"/>
    </source>
</evidence>
<evidence type="ECO:0000256" key="3">
    <source>
        <dbReference type="ARBA" id="ARBA00023125"/>
    </source>
</evidence>
<dbReference type="InterPro" id="IPR036864">
    <property type="entry name" value="Zn2-C6_fun-type_DNA-bd_sf"/>
</dbReference>